<dbReference type="PROSITE" id="PS00061">
    <property type="entry name" value="ADH_SHORT"/>
    <property type="match status" value="1"/>
</dbReference>
<dbReference type="InterPro" id="IPR002347">
    <property type="entry name" value="SDR_fam"/>
</dbReference>
<reference evidence="3" key="2">
    <citation type="submission" date="2020-11" db="EMBL/GenBank/DDBJ databases">
        <authorList>
            <person name="McCartney M.A."/>
            <person name="Auch B."/>
            <person name="Kono T."/>
            <person name="Mallez S."/>
            <person name="Becker A."/>
            <person name="Gohl D.M."/>
            <person name="Silverstein K.A.T."/>
            <person name="Koren S."/>
            <person name="Bechman K.B."/>
            <person name="Herman A."/>
            <person name="Abrahante J.E."/>
            <person name="Garbe J."/>
        </authorList>
    </citation>
    <scope>NUCLEOTIDE SEQUENCE</scope>
    <source>
        <strain evidence="3">Duluth1</strain>
        <tissue evidence="3">Whole animal</tissue>
    </source>
</reference>
<dbReference type="AlphaFoldDB" id="A0A9D4LLX1"/>
<dbReference type="PRINTS" id="PR00081">
    <property type="entry name" value="GDHRDH"/>
</dbReference>
<dbReference type="InterPro" id="IPR036291">
    <property type="entry name" value="NAD(P)-bd_dom_sf"/>
</dbReference>
<dbReference type="Proteomes" id="UP000828390">
    <property type="component" value="Unassembled WGS sequence"/>
</dbReference>
<dbReference type="PANTHER" id="PTHR44269:SF1">
    <property type="entry name" value="DEHYDROGENASE_REDUCTASE SDR FAMILY MEMBER 7"/>
    <property type="match status" value="1"/>
</dbReference>
<name>A0A9D4LLX1_DREPO</name>
<dbReference type="InterPro" id="IPR020904">
    <property type="entry name" value="Sc_DH/Rdtase_CS"/>
</dbReference>
<dbReference type="PIRSF" id="PIRSF000126">
    <property type="entry name" value="11-beta-HSD1"/>
    <property type="match status" value="1"/>
</dbReference>
<sequence>MDWFTAIEFLLIIYLVVQLLRLLIADCDLQLQWAEKFGKSTGVLARKVVWVTGASSGIGEHLAYELAKAGSRLVLTARREKELQMVKKQCLSYGNMMDADVLVLPIDLLNFELHKPAVEEVIARFGQIDVLVNNAGRGQRAAWERTDLQVDRDMLEINVLSVLSLTKAALPHMLARGEGHIVNMSSVAGKIGAPLSGSYTGAKHALQGWFDCLRIEMFPKIHVTNLCPGPVFSNLLKDALTEKKGEVCNTEMKKDDRRMSTARCAQLCAIAMANKLDEVWISQHPVLLVVYCSQYMPTIFSWIFKRVGVKSAMKMREGR</sequence>
<comment type="caution">
    <text evidence="3">The sequence shown here is derived from an EMBL/GenBank/DDBJ whole genome shotgun (WGS) entry which is preliminary data.</text>
</comment>
<dbReference type="InterPro" id="IPR053011">
    <property type="entry name" value="SDR_family_member_7"/>
</dbReference>
<dbReference type="SUPFAM" id="SSF51735">
    <property type="entry name" value="NAD(P)-binding Rossmann-fold domains"/>
    <property type="match status" value="1"/>
</dbReference>
<comment type="similarity">
    <text evidence="2">Belongs to the short-chain dehydrogenases/reductases (SDR) family.</text>
</comment>
<gene>
    <name evidence="3" type="ORF">DPMN_101897</name>
</gene>
<keyword evidence="1" id="KW-0560">Oxidoreductase</keyword>
<dbReference type="PANTHER" id="PTHR44269">
    <property type="entry name" value="DEHYDROGENASE/REDUCTASE SDR FAMILY MEMBER 7-RELATED"/>
    <property type="match status" value="1"/>
</dbReference>
<dbReference type="GO" id="GO:0016491">
    <property type="term" value="F:oxidoreductase activity"/>
    <property type="evidence" value="ECO:0007669"/>
    <property type="project" value="UniProtKB-KW"/>
</dbReference>
<evidence type="ECO:0008006" key="5">
    <source>
        <dbReference type="Google" id="ProtNLM"/>
    </source>
</evidence>
<dbReference type="Gene3D" id="3.40.50.720">
    <property type="entry name" value="NAD(P)-binding Rossmann-like Domain"/>
    <property type="match status" value="1"/>
</dbReference>
<reference evidence="3" key="1">
    <citation type="journal article" date="2019" name="bioRxiv">
        <title>The Genome of the Zebra Mussel, Dreissena polymorpha: A Resource for Invasive Species Research.</title>
        <authorList>
            <person name="McCartney M.A."/>
            <person name="Auch B."/>
            <person name="Kono T."/>
            <person name="Mallez S."/>
            <person name="Zhang Y."/>
            <person name="Obille A."/>
            <person name="Becker A."/>
            <person name="Abrahante J.E."/>
            <person name="Garbe J."/>
            <person name="Badalamenti J.P."/>
            <person name="Herman A."/>
            <person name="Mangelson H."/>
            <person name="Liachko I."/>
            <person name="Sullivan S."/>
            <person name="Sone E.D."/>
            <person name="Koren S."/>
            <person name="Silverstein K.A.T."/>
            <person name="Beckman K.B."/>
            <person name="Gohl D.M."/>
        </authorList>
    </citation>
    <scope>NUCLEOTIDE SEQUENCE</scope>
    <source>
        <strain evidence="3">Duluth1</strain>
        <tissue evidence="3">Whole animal</tissue>
    </source>
</reference>
<dbReference type="EMBL" id="JAIWYP010000003">
    <property type="protein sequence ID" value="KAH3859181.1"/>
    <property type="molecule type" value="Genomic_DNA"/>
</dbReference>
<accession>A0A9D4LLX1</accession>
<dbReference type="OrthoDB" id="47007at2759"/>
<evidence type="ECO:0000313" key="3">
    <source>
        <dbReference type="EMBL" id="KAH3859181.1"/>
    </source>
</evidence>
<protein>
    <recommendedName>
        <fullName evidence="5">Dehydrogenase/reductase SDR family member 7</fullName>
    </recommendedName>
</protein>
<dbReference type="CDD" id="cd05332">
    <property type="entry name" value="11beta-HSD1_like_SDR_c"/>
    <property type="match status" value="1"/>
</dbReference>
<evidence type="ECO:0000256" key="1">
    <source>
        <dbReference type="ARBA" id="ARBA00023002"/>
    </source>
</evidence>
<proteinExistence type="inferred from homology"/>
<evidence type="ECO:0000256" key="2">
    <source>
        <dbReference type="RuleBase" id="RU000363"/>
    </source>
</evidence>
<evidence type="ECO:0000313" key="4">
    <source>
        <dbReference type="Proteomes" id="UP000828390"/>
    </source>
</evidence>
<organism evidence="3 4">
    <name type="scientific">Dreissena polymorpha</name>
    <name type="common">Zebra mussel</name>
    <name type="synonym">Mytilus polymorpha</name>
    <dbReference type="NCBI Taxonomy" id="45954"/>
    <lineage>
        <taxon>Eukaryota</taxon>
        <taxon>Metazoa</taxon>
        <taxon>Spiralia</taxon>
        <taxon>Lophotrochozoa</taxon>
        <taxon>Mollusca</taxon>
        <taxon>Bivalvia</taxon>
        <taxon>Autobranchia</taxon>
        <taxon>Heteroconchia</taxon>
        <taxon>Euheterodonta</taxon>
        <taxon>Imparidentia</taxon>
        <taxon>Neoheterodontei</taxon>
        <taxon>Myida</taxon>
        <taxon>Dreissenoidea</taxon>
        <taxon>Dreissenidae</taxon>
        <taxon>Dreissena</taxon>
    </lineage>
</organism>
<dbReference type="Pfam" id="PF00106">
    <property type="entry name" value="adh_short"/>
    <property type="match status" value="1"/>
</dbReference>
<keyword evidence="4" id="KW-1185">Reference proteome</keyword>
<dbReference type="PRINTS" id="PR00080">
    <property type="entry name" value="SDRFAMILY"/>
</dbReference>